<organism evidence="3 4">
    <name type="scientific">Plakobranchus ocellatus</name>
    <dbReference type="NCBI Taxonomy" id="259542"/>
    <lineage>
        <taxon>Eukaryota</taxon>
        <taxon>Metazoa</taxon>
        <taxon>Spiralia</taxon>
        <taxon>Lophotrochozoa</taxon>
        <taxon>Mollusca</taxon>
        <taxon>Gastropoda</taxon>
        <taxon>Heterobranchia</taxon>
        <taxon>Euthyneura</taxon>
        <taxon>Panpulmonata</taxon>
        <taxon>Sacoglossa</taxon>
        <taxon>Placobranchoidea</taxon>
        <taxon>Plakobranchidae</taxon>
        <taxon>Plakobranchus</taxon>
    </lineage>
</organism>
<protein>
    <submittedName>
        <fullName evidence="3">Uncharacterized protein</fullName>
    </submittedName>
</protein>
<evidence type="ECO:0000256" key="2">
    <source>
        <dbReference type="SAM" id="Phobius"/>
    </source>
</evidence>
<accession>A0AAV4AXS0</accession>
<feature type="transmembrane region" description="Helical" evidence="2">
    <location>
        <begin position="152"/>
        <end position="180"/>
    </location>
</feature>
<gene>
    <name evidence="3" type="ORF">PoB_003858700</name>
</gene>
<keyword evidence="2" id="KW-0812">Transmembrane</keyword>
<sequence length="359" mass="40201">MSASVYGNPYIYKPPPPRIDYPELFHCFRKLTCRYVLDSKFLALAVLILGVTTFLIMVVCLNPFWFELSLDPIQGTFGTEPVKRHVTISTGLFYMREDHFDNTVFLDKYSNTDTVPSVIQAAQAFFIAGTCVLVGCLGAGVILMFRRFSSVTALIVLAGATTLSAACQIFVILLCAALILESSCDPYDSGNSCNYNDNLEWNLIPIYSQVYRVEPHLTPYVKPDWAFYIAILGAIVNCAAAVMVWLETYMTSKNLRDIRYQQLKEHRDPYEKESDPYTGMKFRYQPPTQPGPNIYGMQPVFVSDRPYEGMVISEPGGYNPSESFAPRLRPPSPGFGHRYGPTSSTSSVSGPIVSREIDL</sequence>
<evidence type="ECO:0000256" key="1">
    <source>
        <dbReference type="SAM" id="MobiDB-lite"/>
    </source>
</evidence>
<feature type="transmembrane region" description="Helical" evidence="2">
    <location>
        <begin position="124"/>
        <end position="145"/>
    </location>
</feature>
<keyword evidence="4" id="KW-1185">Reference proteome</keyword>
<evidence type="ECO:0000313" key="3">
    <source>
        <dbReference type="EMBL" id="GFO12082.1"/>
    </source>
</evidence>
<dbReference type="EMBL" id="BLXT01004371">
    <property type="protein sequence ID" value="GFO12082.1"/>
    <property type="molecule type" value="Genomic_DNA"/>
</dbReference>
<name>A0AAV4AXS0_9GAST</name>
<dbReference type="AlphaFoldDB" id="A0AAV4AXS0"/>
<comment type="caution">
    <text evidence="3">The sequence shown here is derived from an EMBL/GenBank/DDBJ whole genome shotgun (WGS) entry which is preliminary data.</text>
</comment>
<feature type="compositionally biased region" description="Low complexity" evidence="1">
    <location>
        <begin position="340"/>
        <end position="359"/>
    </location>
</feature>
<reference evidence="3 4" key="1">
    <citation type="journal article" date="2021" name="Elife">
        <title>Chloroplast acquisition without the gene transfer in kleptoplastic sea slugs, Plakobranchus ocellatus.</title>
        <authorList>
            <person name="Maeda T."/>
            <person name="Takahashi S."/>
            <person name="Yoshida T."/>
            <person name="Shimamura S."/>
            <person name="Takaki Y."/>
            <person name="Nagai Y."/>
            <person name="Toyoda A."/>
            <person name="Suzuki Y."/>
            <person name="Arimoto A."/>
            <person name="Ishii H."/>
            <person name="Satoh N."/>
            <person name="Nishiyama T."/>
            <person name="Hasebe M."/>
            <person name="Maruyama T."/>
            <person name="Minagawa J."/>
            <person name="Obokata J."/>
            <person name="Shigenobu S."/>
        </authorList>
    </citation>
    <scope>NUCLEOTIDE SEQUENCE [LARGE SCALE GENOMIC DNA]</scope>
</reference>
<feature type="transmembrane region" description="Helical" evidence="2">
    <location>
        <begin position="41"/>
        <end position="65"/>
    </location>
</feature>
<feature type="region of interest" description="Disordered" evidence="1">
    <location>
        <begin position="318"/>
        <end position="359"/>
    </location>
</feature>
<dbReference type="Proteomes" id="UP000735302">
    <property type="component" value="Unassembled WGS sequence"/>
</dbReference>
<evidence type="ECO:0000313" key="4">
    <source>
        <dbReference type="Proteomes" id="UP000735302"/>
    </source>
</evidence>
<dbReference type="Gene3D" id="1.20.140.150">
    <property type="match status" value="1"/>
</dbReference>
<keyword evidence="2" id="KW-1133">Transmembrane helix</keyword>
<keyword evidence="2" id="KW-0472">Membrane</keyword>
<feature type="transmembrane region" description="Helical" evidence="2">
    <location>
        <begin position="225"/>
        <end position="246"/>
    </location>
</feature>
<proteinExistence type="predicted"/>